<evidence type="ECO:0000256" key="5">
    <source>
        <dbReference type="PIRSR" id="PIRSR600223-1"/>
    </source>
</evidence>
<feature type="active site" evidence="5">
    <location>
        <position position="85"/>
    </location>
</feature>
<evidence type="ECO:0000313" key="8">
    <source>
        <dbReference type="EMBL" id="KKT81431.1"/>
    </source>
</evidence>
<name>A0A0G1KCF1_9BACT</name>
<keyword evidence="6" id="KW-0645">Protease</keyword>
<dbReference type="InterPro" id="IPR019758">
    <property type="entry name" value="Pept_S26A_signal_pept_1_CS"/>
</dbReference>
<evidence type="ECO:0000256" key="4">
    <source>
        <dbReference type="ARBA" id="ARBA00022801"/>
    </source>
</evidence>
<dbReference type="GO" id="GO:0009003">
    <property type="term" value="F:signal peptidase activity"/>
    <property type="evidence" value="ECO:0007669"/>
    <property type="project" value="UniProtKB-EC"/>
</dbReference>
<dbReference type="InterPro" id="IPR019757">
    <property type="entry name" value="Pept_S26A_signal_pept_1_Lys-AS"/>
</dbReference>
<comment type="subcellular location">
    <subcellularLocation>
        <location evidence="6">Membrane</location>
        <topology evidence="6">Single-pass type II membrane protein</topology>
    </subcellularLocation>
</comment>
<dbReference type="GO" id="GO:0004252">
    <property type="term" value="F:serine-type endopeptidase activity"/>
    <property type="evidence" value="ECO:0007669"/>
    <property type="project" value="InterPro"/>
</dbReference>
<dbReference type="Proteomes" id="UP000034595">
    <property type="component" value="Unassembled WGS sequence"/>
</dbReference>
<dbReference type="PROSITE" id="PS00761">
    <property type="entry name" value="SPASE_I_3"/>
    <property type="match status" value="1"/>
</dbReference>
<protein>
    <recommendedName>
        <fullName evidence="3 6">Signal peptidase I</fullName>
        <ecNumber evidence="3 6">3.4.21.89</ecNumber>
    </recommendedName>
</protein>
<feature type="active site" evidence="5">
    <location>
        <position position="42"/>
    </location>
</feature>
<evidence type="ECO:0000259" key="7">
    <source>
        <dbReference type="Pfam" id="PF10502"/>
    </source>
</evidence>
<evidence type="ECO:0000256" key="6">
    <source>
        <dbReference type="RuleBase" id="RU362042"/>
    </source>
</evidence>
<dbReference type="Gene3D" id="2.10.109.10">
    <property type="entry name" value="Umud Fragment, subunit A"/>
    <property type="match status" value="1"/>
</dbReference>
<feature type="domain" description="Peptidase S26" evidence="7">
    <location>
        <begin position="13"/>
        <end position="172"/>
    </location>
</feature>
<gene>
    <name evidence="8" type="ORF">UW78_C0010G0011</name>
</gene>
<evidence type="ECO:0000313" key="9">
    <source>
        <dbReference type="Proteomes" id="UP000034595"/>
    </source>
</evidence>
<keyword evidence="4 6" id="KW-0378">Hydrolase</keyword>
<dbReference type="InterPro" id="IPR000223">
    <property type="entry name" value="Pept_S26A_signal_pept_1"/>
</dbReference>
<dbReference type="PROSITE" id="PS00760">
    <property type="entry name" value="SPASE_I_2"/>
    <property type="match status" value="1"/>
</dbReference>
<dbReference type="PRINTS" id="PR00727">
    <property type="entry name" value="LEADERPTASE"/>
</dbReference>
<keyword evidence="6" id="KW-0812">Transmembrane</keyword>
<evidence type="ECO:0000256" key="3">
    <source>
        <dbReference type="ARBA" id="ARBA00013208"/>
    </source>
</evidence>
<dbReference type="NCBIfam" id="TIGR02227">
    <property type="entry name" value="sigpep_I_bact"/>
    <property type="match status" value="1"/>
</dbReference>
<feature type="transmembrane region" description="Helical" evidence="6">
    <location>
        <begin position="7"/>
        <end position="32"/>
    </location>
</feature>
<dbReference type="EMBL" id="LCJQ01000010">
    <property type="protein sequence ID" value="KKT81431.1"/>
    <property type="molecule type" value="Genomic_DNA"/>
</dbReference>
<evidence type="ECO:0000256" key="2">
    <source>
        <dbReference type="ARBA" id="ARBA00009370"/>
    </source>
</evidence>
<comment type="caution">
    <text evidence="8">The sequence shown here is derived from an EMBL/GenBank/DDBJ whole genome shotgun (WGS) entry which is preliminary data.</text>
</comment>
<dbReference type="PANTHER" id="PTHR43390:SF1">
    <property type="entry name" value="CHLOROPLAST PROCESSING PEPTIDASE"/>
    <property type="match status" value="1"/>
</dbReference>
<dbReference type="PATRIC" id="fig|1618610.3.peg.476"/>
<dbReference type="AlphaFoldDB" id="A0A0G1KCF1"/>
<sequence length="188" mass="21220">MDLIKRVVGAIFDFLQGIVVILAIMVMIYLFIMSPQEINGASMEPNFHNGEYILTNKIEYKLKNPARGDVVIFKSPSNKEIDYIKRIIGLPGDTVSLHDNALYVNNEKVIEPYLTPGVVIFGGSYLREGEEITVPEGMYFVAGDNRPHSSDSREFGPIPKEDFIGKAFLRYWPFSEFGLVPHPAYTLN</sequence>
<keyword evidence="6" id="KW-1133">Transmembrane helix</keyword>
<reference evidence="8 9" key="1">
    <citation type="journal article" date="2015" name="Nature">
        <title>rRNA introns, odd ribosomes, and small enigmatic genomes across a large radiation of phyla.</title>
        <authorList>
            <person name="Brown C.T."/>
            <person name="Hug L.A."/>
            <person name="Thomas B.C."/>
            <person name="Sharon I."/>
            <person name="Castelle C.J."/>
            <person name="Singh A."/>
            <person name="Wilkins M.J."/>
            <person name="Williams K.H."/>
            <person name="Banfield J.F."/>
        </authorList>
    </citation>
    <scope>NUCLEOTIDE SEQUENCE [LARGE SCALE GENOMIC DNA]</scope>
</reference>
<accession>A0A0G1KCF1</accession>
<organism evidence="8 9">
    <name type="scientific">Candidatus Azambacteria bacterium GW2011_GWA1_44_9</name>
    <dbReference type="NCBI Taxonomy" id="1618610"/>
    <lineage>
        <taxon>Bacteria</taxon>
        <taxon>Candidatus Azamiibacteriota</taxon>
    </lineage>
</organism>
<dbReference type="GO" id="GO:0016020">
    <property type="term" value="C:membrane"/>
    <property type="evidence" value="ECO:0007669"/>
    <property type="project" value="UniProtKB-SubCell"/>
</dbReference>
<keyword evidence="6" id="KW-0472">Membrane</keyword>
<comment type="similarity">
    <text evidence="2 6">Belongs to the peptidase S26 family.</text>
</comment>
<dbReference type="SUPFAM" id="SSF51306">
    <property type="entry name" value="LexA/Signal peptidase"/>
    <property type="match status" value="1"/>
</dbReference>
<dbReference type="InterPro" id="IPR036286">
    <property type="entry name" value="LexA/Signal_pep-like_sf"/>
</dbReference>
<dbReference type="EC" id="3.4.21.89" evidence="3 6"/>
<dbReference type="InterPro" id="IPR019533">
    <property type="entry name" value="Peptidase_S26"/>
</dbReference>
<comment type="catalytic activity">
    <reaction evidence="1 6">
        <text>Cleavage of hydrophobic, N-terminal signal or leader sequences from secreted and periplasmic proteins.</text>
        <dbReference type="EC" id="3.4.21.89"/>
    </reaction>
</comment>
<dbReference type="PANTHER" id="PTHR43390">
    <property type="entry name" value="SIGNAL PEPTIDASE I"/>
    <property type="match status" value="1"/>
</dbReference>
<dbReference type="GO" id="GO:0006465">
    <property type="term" value="P:signal peptide processing"/>
    <property type="evidence" value="ECO:0007669"/>
    <property type="project" value="InterPro"/>
</dbReference>
<dbReference type="Pfam" id="PF10502">
    <property type="entry name" value="Peptidase_S26"/>
    <property type="match status" value="1"/>
</dbReference>
<evidence type="ECO:0000256" key="1">
    <source>
        <dbReference type="ARBA" id="ARBA00000677"/>
    </source>
</evidence>
<proteinExistence type="inferred from homology"/>
<dbReference type="CDD" id="cd06530">
    <property type="entry name" value="S26_SPase_I"/>
    <property type="match status" value="1"/>
</dbReference>